<evidence type="ECO:0000313" key="10">
    <source>
        <dbReference type="Proteomes" id="UP000245728"/>
    </source>
</evidence>
<dbReference type="Pfam" id="PF23892">
    <property type="entry name" value="Ig_CycH"/>
    <property type="match status" value="1"/>
</dbReference>
<accession>A0A2S2E116</accession>
<dbReference type="PANTHER" id="PTHR47870">
    <property type="entry name" value="CYTOCHROME C-TYPE BIOGENESIS PROTEIN CCMH"/>
    <property type="match status" value="1"/>
</dbReference>
<feature type="domain" description="Cytochrome c-type biogenesis protein H TPR" evidence="8">
    <location>
        <begin position="117"/>
        <end position="272"/>
    </location>
</feature>
<sequence length="403" mass="43815">MTAFWIALGVLTLAALLFPLWALWRHHQVERVSSGQLNASITRQRLQELDVEVAEGLLSERDYQQAVEDVKTALVLEQHEERPSHSKRSWLALLIGTVIAAVVTAVVYVSGSGIESLQHWQQTKGRIGDLGKRIVVDADPSITRQDLSDFALALRTRLQAEPDAPEGWLLLGRVHASLNRHDAAIEAFDKSLALDGSRDSARLNLAQSLVSTGREENLTRALHILSPLKEATPGDSSVLGLMAIAATQLGQKDLAIDSWQELAAMLPDDNPMQAEIDARIGELTGKITGIDVVIELAGSLRDQVPEDGMLVVFARPSDTESGMPVAVVRQPVSQWPVQVTLTDADSVMPSQRLSDLQQVTLTARVSADGDVMAASGELQGQAQVILTPQKTVKAQIRIDKELE</sequence>
<dbReference type="Pfam" id="PF23914">
    <property type="entry name" value="TPR_CcmH_CycH"/>
    <property type="match status" value="1"/>
</dbReference>
<keyword evidence="6" id="KW-0472">Membrane</keyword>
<evidence type="ECO:0000256" key="6">
    <source>
        <dbReference type="SAM" id="Phobius"/>
    </source>
</evidence>
<dbReference type="RefSeq" id="WP_109338974.1">
    <property type="nucleotide sequence ID" value="NZ_CP029347.1"/>
</dbReference>
<dbReference type="PROSITE" id="PS50005">
    <property type="entry name" value="TPR"/>
    <property type="match status" value="1"/>
</dbReference>
<feature type="repeat" description="TPR" evidence="5">
    <location>
        <begin position="165"/>
        <end position="198"/>
    </location>
</feature>
<name>A0A2S2E116_9ALTE</name>
<dbReference type="OrthoDB" id="9776053at2"/>
<gene>
    <name evidence="9" type="ORF">HMF8227_00817</name>
</gene>
<proteinExistence type="predicted"/>
<keyword evidence="6" id="KW-0812">Transmembrane</keyword>
<evidence type="ECO:0000256" key="5">
    <source>
        <dbReference type="PROSITE-ProRule" id="PRU00339"/>
    </source>
</evidence>
<dbReference type="Proteomes" id="UP000245728">
    <property type="component" value="Chromosome"/>
</dbReference>
<evidence type="ECO:0000256" key="2">
    <source>
        <dbReference type="ARBA" id="ARBA00022737"/>
    </source>
</evidence>
<keyword evidence="10" id="KW-1185">Reference proteome</keyword>
<comment type="subcellular location">
    <subcellularLocation>
        <location evidence="1">Cell envelope</location>
    </subcellularLocation>
</comment>
<dbReference type="PANTHER" id="PTHR47870:SF1">
    <property type="entry name" value="CYTOCHROME C-TYPE BIOGENESIS PROTEIN CCMH"/>
    <property type="match status" value="1"/>
</dbReference>
<dbReference type="SUPFAM" id="SSF48452">
    <property type="entry name" value="TPR-like"/>
    <property type="match status" value="1"/>
</dbReference>
<dbReference type="SMART" id="SM00028">
    <property type="entry name" value="TPR"/>
    <property type="match status" value="2"/>
</dbReference>
<dbReference type="GO" id="GO:0017004">
    <property type="term" value="P:cytochrome complex assembly"/>
    <property type="evidence" value="ECO:0007669"/>
    <property type="project" value="UniProtKB-KW"/>
</dbReference>
<dbReference type="EMBL" id="CP029347">
    <property type="protein sequence ID" value="AWL11313.1"/>
    <property type="molecule type" value="Genomic_DNA"/>
</dbReference>
<dbReference type="InterPro" id="IPR019734">
    <property type="entry name" value="TPR_rpt"/>
</dbReference>
<keyword evidence="3" id="KW-0201">Cytochrome c-type biogenesis</keyword>
<dbReference type="NCBIfam" id="TIGR03142">
    <property type="entry name" value="cytochro_ccmI"/>
    <property type="match status" value="1"/>
</dbReference>
<protein>
    <submittedName>
        <fullName evidence="9">Cytochrome c-type bioproteinis protein CcmH</fullName>
    </submittedName>
</protein>
<dbReference type="Gene3D" id="1.25.40.10">
    <property type="entry name" value="Tetratricopeptide repeat domain"/>
    <property type="match status" value="1"/>
</dbReference>
<evidence type="ECO:0000256" key="3">
    <source>
        <dbReference type="ARBA" id="ARBA00022748"/>
    </source>
</evidence>
<keyword evidence="2" id="KW-0677">Repeat</keyword>
<keyword evidence="4 5" id="KW-0802">TPR repeat</keyword>
<evidence type="ECO:0000256" key="4">
    <source>
        <dbReference type="ARBA" id="ARBA00022803"/>
    </source>
</evidence>
<dbReference type="KEGG" id="salh:HMF8227_00817"/>
<evidence type="ECO:0000259" key="7">
    <source>
        <dbReference type="Pfam" id="PF23892"/>
    </source>
</evidence>
<dbReference type="InterPro" id="IPR017560">
    <property type="entry name" value="Cyt_c_biogenesis_CcmI"/>
</dbReference>
<dbReference type="InterPro" id="IPR011990">
    <property type="entry name" value="TPR-like_helical_dom_sf"/>
</dbReference>
<organism evidence="9 10">
    <name type="scientific">Saliniradius amylolyticus</name>
    <dbReference type="NCBI Taxonomy" id="2183582"/>
    <lineage>
        <taxon>Bacteria</taxon>
        <taxon>Pseudomonadati</taxon>
        <taxon>Pseudomonadota</taxon>
        <taxon>Gammaproteobacteria</taxon>
        <taxon>Alteromonadales</taxon>
        <taxon>Alteromonadaceae</taxon>
        <taxon>Saliniradius</taxon>
    </lineage>
</organism>
<feature type="transmembrane region" description="Helical" evidence="6">
    <location>
        <begin position="90"/>
        <end position="109"/>
    </location>
</feature>
<keyword evidence="6" id="KW-1133">Transmembrane helix</keyword>
<reference evidence="9 10" key="1">
    <citation type="submission" date="2018-05" db="EMBL/GenBank/DDBJ databases">
        <title>Salinimonas sp. HMF8227 Genome sequencing and assembly.</title>
        <authorList>
            <person name="Kang H."/>
            <person name="Kang J."/>
            <person name="Cha I."/>
            <person name="Kim H."/>
            <person name="Joh K."/>
        </authorList>
    </citation>
    <scope>NUCLEOTIDE SEQUENCE [LARGE SCALE GENOMIC DNA]</scope>
    <source>
        <strain evidence="9 10">HMF8227</strain>
    </source>
</reference>
<dbReference type="GO" id="GO:0030313">
    <property type="term" value="C:cell envelope"/>
    <property type="evidence" value="ECO:0007669"/>
    <property type="project" value="UniProtKB-SubCell"/>
</dbReference>
<dbReference type="AlphaFoldDB" id="A0A2S2E116"/>
<feature type="domain" description="Cytochrome c-type biogenesis protein H Ig-like" evidence="7">
    <location>
        <begin position="290"/>
        <end position="399"/>
    </location>
</feature>
<evidence type="ECO:0000259" key="8">
    <source>
        <dbReference type="Pfam" id="PF23914"/>
    </source>
</evidence>
<feature type="transmembrane region" description="Helical" evidence="6">
    <location>
        <begin position="6"/>
        <end position="24"/>
    </location>
</feature>
<dbReference type="InterPro" id="IPR056412">
    <property type="entry name" value="Ig_CycH"/>
</dbReference>
<dbReference type="InterPro" id="IPR056413">
    <property type="entry name" value="TPR_CcmH_CycH"/>
</dbReference>
<evidence type="ECO:0000313" key="9">
    <source>
        <dbReference type="EMBL" id="AWL11313.1"/>
    </source>
</evidence>
<dbReference type="InterPro" id="IPR051263">
    <property type="entry name" value="C-type_cytochrome_biogenesis"/>
</dbReference>
<evidence type="ECO:0000256" key="1">
    <source>
        <dbReference type="ARBA" id="ARBA00004196"/>
    </source>
</evidence>